<dbReference type="InterPro" id="IPR037185">
    <property type="entry name" value="EmrE-like"/>
</dbReference>
<dbReference type="PANTHER" id="PTHR42920:SF5">
    <property type="entry name" value="EAMA DOMAIN-CONTAINING PROTEIN"/>
    <property type="match status" value="1"/>
</dbReference>
<gene>
    <name evidence="9" type="ORF">AF333_05770</name>
    <name evidence="10" type="ORF">SAMN04487909_11784</name>
</gene>
<feature type="transmembrane region" description="Helical" evidence="7">
    <location>
        <begin position="246"/>
        <end position="265"/>
    </location>
</feature>
<keyword evidence="4 7" id="KW-0812">Transmembrane</keyword>
<dbReference type="InterPro" id="IPR051258">
    <property type="entry name" value="Diverse_Substrate_Transporter"/>
</dbReference>
<dbReference type="AlphaFoldDB" id="A0A0D1V0E0"/>
<dbReference type="GeneID" id="42304710"/>
<sequence length="306" mass="33556">MKKTMIADGILLLVAFVWGATFVIVQNAVASLPPLTFNGVRFLLASVFLLLFLMLFYRPQLQQMSARLIWSGIILGILLFAGYAFQTIGLLYTTSSKAGFITGLSVVLVPLFSLLLLKQKLKLPAVIGVSLAAIGLYFLTLGDALNVNQGDFLVFLCAISFALQIIFTGRYAPHFPSLALAFVQILTVAVLSTGSAFFFEDWRTTLTWSTLTLPTVYWALLVTAIPATALAFLAQTECQRFTTATRVALIFAMEPVFAAITAYIFNGEILGGRALMGCLFIFIGMILAELQTEQITAWIKKRKTSF</sequence>
<dbReference type="PATRIC" id="fig|47500.12.peg.3155"/>
<comment type="subcellular location">
    <subcellularLocation>
        <location evidence="1">Cell membrane</location>
        <topology evidence="1">Multi-pass membrane protein</topology>
    </subcellularLocation>
</comment>
<dbReference type="GO" id="GO:0005886">
    <property type="term" value="C:plasma membrane"/>
    <property type="evidence" value="ECO:0007669"/>
    <property type="project" value="UniProtKB-SubCell"/>
</dbReference>
<dbReference type="Proteomes" id="UP000182836">
    <property type="component" value="Unassembled WGS sequence"/>
</dbReference>
<evidence type="ECO:0000313" key="10">
    <source>
        <dbReference type="EMBL" id="SDJ41914.1"/>
    </source>
</evidence>
<evidence type="ECO:0000259" key="8">
    <source>
        <dbReference type="Pfam" id="PF00892"/>
    </source>
</evidence>
<feature type="transmembrane region" description="Helical" evidence="7">
    <location>
        <begin position="123"/>
        <end position="140"/>
    </location>
</feature>
<feature type="transmembrane region" description="Helical" evidence="7">
    <location>
        <begin position="271"/>
        <end position="290"/>
    </location>
</feature>
<accession>A0A0D1V0E0</accession>
<evidence type="ECO:0000256" key="2">
    <source>
        <dbReference type="ARBA" id="ARBA00007362"/>
    </source>
</evidence>
<dbReference type="InterPro" id="IPR000620">
    <property type="entry name" value="EamA_dom"/>
</dbReference>
<feature type="domain" description="EamA" evidence="8">
    <location>
        <begin position="150"/>
        <end position="287"/>
    </location>
</feature>
<evidence type="ECO:0000313" key="9">
    <source>
        <dbReference type="EMBL" id="KON95063.1"/>
    </source>
</evidence>
<reference evidence="10 12" key="2">
    <citation type="submission" date="2016-10" db="EMBL/GenBank/DDBJ databases">
        <authorList>
            <person name="de Groot N.N."/>
        </authorList>
    </citation>
    <scope>NUCLEOTIDE SEQUENCE [LARGE SCALE GENOMIC DNA]</scope>
    <source>
        <strain evidence="10 12">DSM 2895</strain>
    </source>
</reference>
<evidence type="ECO:0000256" key="3">
    <source>
        <dbReference type="ARBA" id="ARBA00022475"/>
    </source>
</evidence>
<feature type="transmembrane region" description="Helical" evidence="7">
    <location>
        <begin position="98"/>
        <end position="116"/>
    </location>
</feature>
<feature type="transmembrane region" description="Helical" evidence="7">
    <location>
        <begin position="40"/>
        <end position="57"/>
    </location>
</feature>
<dbReference type="STRING" id="47500.AF333_05770"/>
<dbReference type="OrthoDB" id="9804865at2"/>
<feature type="transmembrane region" description="Helical" evidence="7">
    <location>
        <begin position="211"/>
        <end position="234"/>
    </location>
</feature>
<dbReference type="Pfam" id="PF00892">
    <property type="entry name" value="EamA"/>
    <property type="match status" value="2"/>
</dbReference>
<dbReference type="Proteomes" id="UP000037269">
    <property type="component" value="Unassembled WGS sequence"/>
</dbReference>
<evidence type="ECO:0000256" key="6">
    <source>
        <dbReference type="ARBA" id="ARBA00023136"/>
    </source>
</evidence>
<evidence type="ECO:0000256" key="5">
    <source>
        <dbReference type="ARBA" id="ARBA00022989"/>
    </source>
</evidence>
<keyword evidence="11" id="KW-1185">Reference proteome</keyword>
<keyword evidence="3" id="KW-1003">Cell membrane</keyword>
<dbReference type="EMBL" id="LGUG01000004">
    <property type="protein sequence ID" value="KON95063.1"/>
    <property type="molecule type" value="Genomic_DNA"/>
</dbReference>
<dbReference type="RefSeq" id="WP_043067299.1">
    <property type="nucleotide sequence ID" value="NZ_BJOA01000034.1"/>
</dbReference>
<evidence type="ECO:0000313" key="12">
    <source>
        <dbReference type="Proteomes" id="UP000182836"/>
    </source>
</evidence>
<feature type="transmembrane region" description="Helical" evidence="7">
    <location>
        <begin position="152"/>
        <end position="171"/>
    </location>
</feature>
<keyword evidence="5 7" id="KW-1133">Transmembrane helix</keyword>
<protein>
    <submittedName>
        <fullName evidence="9">Membrane protein</fullName>
    </submittedName>
</protein>
<keyword evidence="6 7" id="KW-0472">Membrane</keyword>
<reference evidence="9 11" key="1">
    <citation type="submission" date="2015-07" db="EMBL/GenBank/DDBJ databases">
        <title>Fjat-14205 dsm 2895.</title>
        <authorList>
            <person name="Liu B."/>
            <person name="Wang J."/>
            <person name="Zhu Y."/>
            <person name="Liu G."/>
            <person name="Chen Q."/>
            <person name="Chen Z."/>
            <person name="Lan J."/>
            <person name="Che J."/>
            <person name="Ge C."/>
            <person name="Shi H."/>
            <person name="Pan Z."/>
            <person name="Liu X."/>
        </authorList>
    </citation>
    <scope>NUCLEOTIDE SEQUENCE [LARGE SCALE GENOMIC DNA]</scope>
    <source>
        <strain evidence="9 11">DSM 2895</strain>
    </source>
</reference>
<evidence type="ECO:0000313" key="11">
    <source>
        <dbReference type="Proteomes" id="UP000037269"/>
    </source>
</evidence>
<name>A0A0D1V0E0_ANEMI</name>
<evidence type="ECO:0000256" key="4">
    <source>
        <dbReference type="ARBA" id="ARBA00022692"/>
    </source>
</evidence>
<feature type="transmembrane region" description="Helical" evidence="7">
    <location>
        <begin position="69"/>
        <end position="92"/>
    </location>
</feature>
<feature type="domain" description="EamA" evidence="8">
    <location>
        <begin position="8"/>
        <end position="140"/>
    </location>
</feature>
<comment type="similarity">
    <text evidence="2">Belongs to the EamA transporter family.</text>
</comment>
<evidence type="ECO:0000256" key="1">
    <source>
        <dbReference type="ARBA" id="ARBA00004651"/>
    </source>
</evidence>
<evidence type="ECO:0000256" key="7">
    <source>
        <dbReference type="SAM" id="Phobius"/>
    </source>
</evidence>
<dbReference type="EMBL" id="FNED01000017">
    <property type="protein sequence ID" value="SDJ41914.1"/>
    <property type="molecule type" value="Genomic_DNA"/>
</dbReference>
<dbReference type="SUPFAM" id="SSF103481">
    <property type="entry name" value="Multidrug resistance efflux transporter EmrE"/>
    <property type="match status" value="2"/>
</dbReference>
<feature type="transmembrane region" description="Helical" evidence="7">
    <location>
        <begin position="178"/>
        <end position="199"/>
    </location>
</feature>
<organism evidence="9 11">
    <name type="scientific">Aneurinibacillus migulanus</name>
    <name type="common">Bacillus migulanus</name>
    <dbReference type="NCBI Taxonomy" id="47500"/>
    <lineage>
        <taxon>Bacteria</taxon>
        <taxon>Bacillati</taxon>
        <taxon>Bacillota</taxon>
        <taxon>Bacilli</taxon>
        <taxon>Bacillales</taxon>
        <taxon>Paenibacillaceae</taxon>
        <taxon>Aneurinibacillus group</taxon>
        <taxon>Aneurinibacillus</taxon>
    </lineage>
</organism>
<dbReference type="PANTHER" id="PTHR42920">
    <property type="entry name" value="OS03G0707200 PROTEIN-RELATED"/>
    <property type="match status" value="1"/>
</dbReference>
<proteinExistence type="inferred from homology"/>